<evidence type="ECO:0000313" key="1">
    <source>
        <dbReference type="EMBL" id="KAF9480410.1"/>
    </source>
</evidence>
<accession>A0A9P5Z5I9</accession>
<protein>
    <submittedName>
        <fullName evidence="1">Uncharacterized protein</fullName>
    </submittedName>
</protein>
<name>A0A9P5Z5I9_9AGAR</name>
<comment type="caution">
    <text evidence="1">The sequence shown here is derived from an EMBL/GenBank/DDBJ whole genome shotgun (WGS) entry which is preliminary data.</text>
</comment>
<sequence length="163" mass="18906">MSSVNLTHISRTPQAPVAMIWMMKNRTGENWNERCCRRWIRSDDNTDHISTAMLNCLIAYIDVLERPSYPFKLDTLCSFAKSAPTKLSSRIRIPATSFLWLSWHTSGKYFTHVSSIAIISDICADVCQFLSKSNRVLYVTSHWPVVFAHLRIFWEMNTIIFIN</sequence>
<dbReference type="EMBL" id="MU155195">
    <property type="protein sequence ID" value="KAF9480410.1"/>
    <property type="molecule type" value="Genomic_DNA"/>
</dbReference>
<proteinExistence type="predicted"/>
<evidence type="ECO:0000313" key="2">
    <source>
        <dbReference type="Proteomes" id="UP000807469"/>
    </source>
</evidence>
<dbReference type="Proteomes" id="UP000807469">
    <property type="component" value="Unassembled WGS sequence"/>
</dbReference>
<dbReference type="AlphaFoldDB" id="A0A9P5Z5I9"/>
<keyword evidence="2" id="KW-1185">Reference proteome</keyword>
<organism evidence="1 2">
    <name type="scientific">Pholiota conissans</name>
    <dbReference type="NCBI Taxonomy" id="109636"/>
    <lineage>
        <taxon>Eukaryota</taxon>
        <taxon>Fungi</taxon>
        <taxon>Dikarya</taxon>
        <taxon>Basidiomycota</taxon>
        <taxon>Agaricomycotina</taxon>
        <taxon>Agaricomycetes</taxon>
        <taxon>Agaricomycetidae</taxon>
        <taxon>Agaricales</taxon>
        <taxon>Agaricineae</taxon>
        <taxon>Strophariaceae</taxon>
        <taxon>Pholiota</taxon>
    </lineage>
</organism>
<reference evidence="1" key="1">
    <citation type="submission" date="2020-11" db="EMBL/GenBank/DDBJ databases">
        <authorList>
            <consortium name="DOE Joint Genome Institute"/>
            <person name="Ahrendt S."/>
            <person name="Riley R."/>
            <person name="Andreopoulos W."/>
            <person name="Labutti K."/>
            <person name="Pangilinan J."/>
            <person name="Ruiz-Duenas F.J."/>
            <person name="Barrasa J.M."/>
            <person name="Sanchez-Garcia M."/>
            <person name="Camarero S."/>
            <person name="Miyauchi S."/>
            <person name="Serrano A."/>
            <person name="Linde D."/>
            <person name="Babiker R."/>
            <person name="Drula E."/>
            <person name="Ayuso-Fernandez I."/>
            <person name="Pacheco R."/>
            <person name="Padilla G."/>
            <person name="Ferreira P."/>
            <person name="Barriuso J."/>
            <person name="Kellner H."/>
            <person name="Castanera R."/>
            <person name="Alfaro M."/>
            <person name="Ramirez L."/>
            <person name="Pisabarro A.G."/>
            <person name="Kuo A."/>
            <person name="Tritt A."/>
            <person name="Lipzen A."/>
            <person name="He G."/>
            <person name="Yan M."/>
            <person name="Ng V."/>
            <person name="Cullen D."/>
            <person name="Martin F."/>
            <person name="Rosso M.-N."/>
            <person name="Henrissat B."/>
            <person name="Hibbett D."/>
            <person name="Martinez A.T."/>
            <person name="Grigoriev I.V."/>
        </authorList>
    </citation>
    <scope>NUCLEOTIDE SEQUENCE</scope>
    <source>
        <strain evidence="1">CIRM-BRFM 674</strain>
    </source>
</reference>
<gene>
    <name evidence="1" type="ORF">BDN70DRAFT_616949</name>
</gene>